<proteinExistence type="predicted"/>
<dbReference type="AlphaFoldDB" id="A0A9P1MXD2"/>
<dbReference type="EMBL" id="CANHGI010000002">
    <property type="protein sequence ID" value="CAI5443197.1"/>
    <property type="molecule type" value="Genomic_DNA"/>
</dbReference>
<dbReference type="PANTHER" id="PTHR33940">
    <property type="entry name" value="PROTEIN CBG13625"/>
    <property type="match status" value="1"/>
</dbReference>
<evidence type="ECO:0000256" key="1">
    <source>
        <dbReference type="SAM" id="SignalP"/>
    </source>
</evidence>
<organism evidence="2 3">
    <name type="scientific">Caenorhabditis angaria</name>
    <dbReference type="NCBI Taxonomy" id="860376"/>
    <lineage>
        <taxon>Eukaryota</taxon>
        <taxon>Metazoa</taxon>
        <taxon>Ecdysozoa</taxon>
        <taxon>Nematoda</taxon>
        <taxon>Chromadorea</taxon>
        <taxon>Rhabditida</taxon>
        <taxon>Rhabditina</taxon>
        <taxon>Rhabditomorpha</taxon>
        <taxon>Rhabditoidea</taxon>
        <taxon>Rhabditidae</taxon>
        <taxon>Peloderinae</taxon>
        <taxon>Caenorhabditis</taxon>
    </lineage>
</organism>
<dbReference type="Proteomes" id="UP001152747">
    <property type="component" value="Unassembled WGS sequence"/>
</dbReference>
<sequence length="954" mass="106540">MVFLYSLLVIPLLISPNLAELGIDDYSEEELQKPQKPFRIGEELMKHVETEALLKTFFASRPIANHLLKTIVKAEKNHDRALYSSVVDKSFVLRGCQREIGYERLKKYAANGHFVKKLGSLKIKTAKFVYNSLEITVLLPCKYQSFELRLTAKEIDGSYKLIRADVGDLPICQRLHLGEAGRTASGIAENILETIVQAEKTHDLALFGLAVDSKFILHGCRNAVRIEKLKKYVGHGYFAQKLASIQVLSSKFAGKHLLINAEFADLNQTFTIQLVARKINGIHRLIFANVEDLPICHRLNFGDSIKTSKGVAQNILEVIAKAEETHDKALFGLAVDKSFKLQGCGRTVSHQKLKKYAGRGYFSKQVRSLQVIASRFVGNHLEFIANLPGNEQNFNVKFIAKKINGITKLIRADFGELPICKRLNFGDAIKTPKGLAENILQVIHKAEKTHDKRLFGLVIDKTFDIHGCEKTASYDKLKNYAGHGDFASQIAALRIVRAYRVNGDLQFLAVLPGNFEFKFSAKNVNGLTKLVRLDIGNLPVCQRLGLGVKTPEGLAKNILQTLVIAEKIHDRKLLRLVIDKSFVFTACKKTTRFSKLQEFAGFEYILNQASSLRIIKSRFFNDKLQFKASLPINNKNIILKFIALKFGGNYKLVRVIIDEDLPICRGLVLGGLAKPAILNRRVNNLLEVIRTAERTQDPALFRLAIDKSFKLQACGRTVSHQKLAKYFGHGYFTNQLSNLHVAFTRKNKNTLISIAALLENGKSHIIKLTSAKINGITKLIRVDAGDLPICKRLSLGAELKTPKGIANNILQVIAKAEETHDKALYGLVVDKSFKLQACGRTVSYEKLGNYAGFGYFFNQIKSLKIISARELGNGITFTAMLPGIDKNIIVTFVAAKIDGITKLIHAMFVDFPFCEPGISRKAVLGLVAEKSINYTSTTEKPKDDDLEERSPLDF</sequence>
<gene>
    <name evidence="2" type="ORF">CAMP_LOCUS5834</name>
</gene>
<evidence type="ECO:0000313" key="3">
    <source>
        <dbReference type="Proteomes" id="UP001152747"/>
    </source>
</evidence>
<name>A0A9P1MXD2_9PELO</name>
<comment type="caution">
    <text evidence="2">The sequence shown here is derived from an EMBL/GenBank/DDBJ whole genome shotgun (WGS) entry which is preliminary data.</text>
</comment>
<feature type="signal peptide" evidence="1">
    <location>
        <begin position="1"/>
        <end position="19"/>
    </location>
</feature>
<keyword evidence="1" id="KW-0732">Signal</keyword>
<feature type="chain" id="PRO_5040401084" evidence="1">
    <location>
        <begin position="20"/>
        <end position="954"/>
    </location>
</feature>
<keyword evidence="3" id="KW-1185">Reference proteome</keyword>
<evidence type="ECO:0000313" key="2">
    <source>
        <dbReference type="EMBL" id="CAI5443197.1"/>
    </source>
</evidence>
<protein>
    <submittedName>
        <fullName evidence="2">Uncharacterized protein</fullName>
    </submittedName>
</protein>
<reference evidence="2" key="1">
    <citation type="submission" date="2022-11" db="EMBL/GenBank/DDBJ databases">
        <authorList>
            <person name="Kikuchi T."/>
        </authorList>
    </citation>
    <scope>NUCLEOTIDE SEQUENCE</scope>
    <source>
        <strain evidence="2">PS1010</strain>
    </source>
</reference>
<dbReference type="PANTHER" id="PTHR33940:SF1">
    <property type="entry name" value="APOLIPOPHORIN-RELATED"/>
    <property type="match status" value="1"/>
</dbReference>
<accession>A0A9P1MXD2</accession>